<dbReference type="WBParaSite" id="EEL_0000884101-mRNA-1">
    <property type="protein sequence ID" value="EEL_0000884101-mRNA-1"/>
    <property type="gene ID" value="EEL_0000884101"/>
</dbReference>
<feature type="transmembrane region" description="Helical" evidence="1">
    <location>
        <begin position="12"/>
        <end position="31"/>
    </location>
</feature>
<accession>A0A0R3S2B2</accession>
<evidence type="ECO:0000313" key="3">
    <source>
        <dbReference type="WBParaSite" id="EEL_0000884101-mRNA-1"/>
    </source>
</evidence>
<keyword evidence="2" id="KW-1185">Reference proteome</keyword>
<organism evidence="2 3">
    <name type="scientific">Elaeophora elaphi</name>
    <dbReference type="NCBI Taxonomy" id="1147741"/>
    <lineage>
        <taxon>Eukaryota</taxon>
        <taxon>Metazoa</taxon>
        <taxon>Ecdysozoa</taxon>
        <taxon>Nematoda</taxon>
        <taxon>Chromadorea</taxon>
        <taxon>Rhabditida</taxon>
        <taxon>Spirurina</taxon>
        <taxon>Spiruromorpha</taxon>
        <taxon>Filarioidea</taxon>
        <taxon>Onchocercidae</taxon>
        <taxon>Elaeophora</taxon>
    </lineage>
</organism>
<sequence length="98" mass="11453">SECQIYWDISSLRTILLLVVAVEKLFEFVIFRRLMKIFELEQCSNVHFCVTEIKKAFSTRNDTDDEASIFQVRKECQNGHTNYGIKPTPYSIDSVQVK</sequence>
<dbReference type="AlphaFoldDB" id="A0A0R3S2B2"/>
<evidence type="ECO:0000256" key="1">
    <source>
        <dbReference type="SAM" id="Phobius"/>
    </source>
</evidence>
<dbReference type="Proteomes" id="UP000050640">
    <property type="component" value="Unplaced"/>
</dbReference>
<name>A0A0R3S2B2_9BILA</name>
<evidence type="ECO:0000313" key="2">
    <source>
        <dbReference type="Proteomes" id="UP000050640"/>
    </source>
</evidence>
<proteinExistence type="predicted"/>
<keyword evidence="1" id="KW-0812">Transmembrane</keyword>
<reference evidence="3" key="1">
    <citation type="submission" date="2017-02" db="UniProtKB">
        <authorList>
            <consortium name="WormBaseParasite"/>
        </authorList>
    </citation>
    <scope>IDENTIFICATION</scope>
</reference>
<protein>
    <submittedName>
        <fullName evidence="3">L-type lectin-like domain-containing protein</fullName>
    </submittedName>
</protein>
<keyword evidence="1" id="KW-1133">Transmembrane helix</keyword>
<keyword evidence="1" id="KW-0472">Membrane</keyword>